<evidence type="ECO:0000313" key="4">
    <source>
        <dbReference type="EMBL" id="MFC7141632.1"/>
    </source>
</evidence>
<keyword evidence="1" id="KW-0067">ATP-binding</keyword>
<dbReference type="RefSeq" id="WP_274322712.1">
    <property type="nucleotide sequence ID" value="NZ_CP118158.1"/>
</dbReference>
<dbReference type="PANTHER" id="PTHR39648:SF1">
    <property type="entry name" value="6-HYDROXYMETHYL-7,8-DIHYDROPTERIN PYROPHOSPHOKINASE"/>
    <property type="match status" value="1"/>
</dbReference>
<dbReference type="EC" id="2.7.6.3" evidence="1"/>
<evidence type="ECO:0000256" key="1">
    <source>
        <dbReference type="HAMAP-Rule" id="MF_02131"/>
    </source>
</evidence>
<dbReference type="HAMAP" id="MF_02131">
    <property type="entry name" value="HMPDK_arch"/>
    <property type="match status" value="1"/>
</dbReference>
<evidence type="ECO:0000259" key="3">
    <source>
        <dbReference type="Pfam" id="PF01973"/>
    </source>
</evidence>
<keyword evidence="1" id="KW-0418">Kinase</keyword>
<name>A0ABD5Y7Y5_9EURY</name>
<dbReference type="GO" id="GO:0046656">
    <property type="term" value="P:folic acid biosynthetic process"/>
    <property type="evidence" value="ECO:0007669"/>
    <property type="project" value="UniProtKB-KW"/>
</dbReference>
<feature type="domain" description="6-hydroxymethylpterin diphosphokinase MptE-like" evidence="3">
    <location>
        <begin position="88"/>
        <end position="225"/>
    </location>
</feature>
<dbReference type="Pfam" id="PF01973">
    <property type="entry name" value="MptE-like"/>
    <property type="match status" value="1"/>
</dbReference>
<comment type="cofactor">
    <cofactor evidence="1">
        <name>Mg(2+)</name>
        <dbReference type="ChEBI" id="CHEBI:18420"/>
    </cofactor>
</comment>
<keyword evidence="1" id="KW-0460">Magnesium</keyword>
<keyword evidence="1" id="KW-0547">Nucleotide-binding</keyword>
<keyword evidence="5" id="KW-1185">Reference proteome</keyword>
<proteinExistence type="inferred from homology"/>
<dbReference type="GO" id="GO:0046654">
    <property type="term" value="P:tetrahydrofolate biosynthetic process"/>
    <property type="evidence" value="ECO:0007669"/>
    <property type="project" value="UniProtKB-UniRule"/>
</dbReference>
<dbReference type="AlphaFoldDB" id="A0ABD5Y7Y5"/>
<comment type="pathway">
    <text evidence="1">Cofactor biosynthesis; tetrahydrofolate biosynthesis; 2-amino-4-hydroxy-6-hydroxymethyl-7,8-dihydropteridine diphosphate from 7,8-dihydroneopterin triphosphate: step 4/4.</text>
</comment>
<comment type="catalytic activity">
    <reaction evidence="1">
        <text>6-hydroxymethyl-7,8-dihydropterin + ATP = (7,8-dihydropterin-6-yl)methyl diphosphate + AMP + H(+)</text>
        <dbReference type="Rhea" id="RHEA:11412"/>
        <dbReference type="ChEBI" id="CHEBI:15378"/>
        <dbReference type="ChEBI" id="CHEBI:30616"/>
        <dbReference type="ChEBI" id="CHEBI:44841"/>
        <dbReference type="ChEBI" id="CHEBI:72950"/>
        <dbReference type="ChEBI" id="CHEBI:456215"/>
        <dbReference type="EC" id="2.7.6.3"/>
    </reaction>
</comment>
<dbReference type="EMBL" id="JBHTAS010000001">
    <property type="protein sequence ID" value="MFC7141632.1"/>
    <property type="molecule type" value="Genomic_DNA"/>
</dbReference>
<organism evidence="4 5">
    <name type="scientific">Halosimplex aquaticum</name>
    <dbReference type="NCBI Taxonomy" id="3026162"/>
    <lineage>
        <taxon>Archaea</taxon>
        <taxon>Methanobacteriati</taxon>
        <taxon>Methanobacteriota</taxon>
        <taxon>Stenosarchaea group</taxon>
        <taxon>Halobacteria</taxon>
        <taxon>Halobacteriales</taxon>
        <taxon>Haloarculaceae</taxon>
        <taxon>Halosimplex</taxon>
    </lineage>
</organism>
<dbReference type="InterPro" id="IPR002826">
    <property type="entry name" value="MptE-like"/>
</dbReference>
<comment type="caution">
    <text evidence="4">The sequence shown here is derived from an EMBL/GenBank/DDBJ whole genome shotgun (WGS) entry which is preliminary data.</text>
</comment>
<gene>
    <name evidence="1" type="primary">mptE</name>
    <name evidence="4" type="ORF">ACFQMA_17565</name>
</gene>
<dbReference type="GO" id="GO:0016301">
    <property type="term" value="F:kinase activity"/>
    <property type="evidence" value="ECO:0007669"/>
    <property type="project" value="UniProtKB-KW"/>
</dbReference>
<feature type="region of interest" description="Disordered" evidence="2">
    <location>
        <begin position="34"/>
        <end position="73"/>
    </location>
</feature>
<dbReference type="InterPro" id="IPR027510">
    <property type="entry name" value="HMPDK_MptE"/>
</dbReference>
<dbReference type="GeneID" id="78821951"/>
<evidence type="ECO:0000256" key="2">
    <source>
        <dbReference type="SAM" id="MobiDB-lite"/>
    </source>
</evidence>
<feature type="compositionally biased region" description="Low complexity" evidence="2">
    <location>
        <begin position="34"/>
        <end position="44"/>
    </location>
</feature>
<dbReference type="GO" id="GO:0000287">
    <property type="term" value="F:magnesium ion binding"/>
    <property type="evidence" value="ECO:0007669"/>
    <property type="project" value="UniProtKB-UniRule"/>
</dbReference>
<comment type="similarity">
    <text evidence="1">Belongs to the archaeal 6-HMPDK family.</text>
</comment>
<dbReference type="GO" id="GO:0005524">
    <property type="term" value="F:ATP binding"/>
    <property type="evidence" value="ECO:0007669"/>
    <property type="project" value="UniProtKB-UniRule"/>
</dbReference>
<dbReference type="GO" id="GO:0003848">
    <property type="term" value="F:2-amino-4-hydroxy-6-hydroxymethyldihydropteridine diphosphokinase activity"/>
    <property type="evidence" value="ECO:0007669"/>
    <property type="project" value="UniProtKB-UniRule"/>
</dbReference>
<keyword evidence="1" id="KW-0808">Transferase</keyword>
<dbReference type="PANTHER" id="PTHR39648">
    <property type="entry name" value="6-HYDROXYMETHYL-7,8-DIHYDROPTERIN PYROPHOSPHOKINASE"/>
    <property type="match status" value="1"/>
</dbReference>
<protein>
    <recommendedName>
        <fullName evidence="1">6-hydroxymethyl-7,8-dihydropterin pyrophosphokinase</fullName>
        <shortName evidence="1">HPPK</shortName>
        <ecNumber evidence="1">2.7.6.3</ecNumber>
    </recommendedName>
    <alternativeName>
        <fullName evidence="1">2-amino-4-hydroxy-6-hydroxymethyldihydropteridine pyrophosphokinase</fullName>
    </alternativeName>
    <alternativeName>
        <fullName evidence="1">6-hydroxymethyl-7,8-dihydropterin diphosphokinase</fullName>
        <shortName evidence="1">6-HMPDK</shortName>
    </alternativeName>
    <alternativeName>
        <fullName evidence="1">7,8-dihydro-6-hydroxymethylpterin diphosphokinase</fullName>
    </alternativeName>
    <alternativeName>
        <fullName evidence="1">7,8-dihydro-6-hydroxymethylpterin pyrophosphokinase</fullName>
        <shortName evidence="1">PPPK</shortName>
    </alternativeName>
</protein>
<reference evidence="4 5" key="1">
    <citation type="journal article" date="2019" name="Int. J. Syst. Evol. Microbiol.">
        <title>The Global Catalogue of Microorganisms (GCM) 10K type strain sequencing project: providing services to taxonomists for standard genome sequencing and annotation.</title>
        <authorList>
            <consortium name="The Broad Institute Genomics Platform"/>
            <consortium name="The Broad Institute Genome Sequencing Center for Infectious Disease"/>
            <person name="Wu L."/>
            <person name="Ma J."/>
        </authorList>
    </citation>
    <scope>NUCLEOTIDE SEQUENCE [LARGE SCALE GENOMIC DNA]</scope>
    <source>
        <strain evidence="4 5">XZYJT29</strain>
    </source>
</reference>
<sequence length="271" mass="28779">MEFHDWEPVYEAILSDMGFDRAADERARDLLADLVSDGDSTGEAASGGGAGASDAGPDASDGDPDPGLDPSDAIEADARTLSPSDLNYSGETVAIVGAGPSLDAELDRVEAAERVVAASDAAARLREAGLAVDCMVTDLDEESDVARELTREGNPVGVHAHGDNRPALRERVPRLAVEYVLPTTQAAPAGPVHNTGGFTDGDRAAFLADHRGAAALVFAGWDFDDPDVGPIKRRKLVWAERLLRWLEARRGERFDVLDGRRDAIDESALPR</sequence>
<keyword evidence="1" id="KW-0289">Folate biosynthesis</keyword>
<comment type="function">
    <text evidence="1">Catalyzes the transfer of diphosphate from ATP to 6-hydroxymethyl-7,8-dihydropterin (6-HMD), leading to 6-hydroxymethyl-7,8-dihydropterin diphosphate (6-HMDP).</text>
</comment>
<evidence type="ECO:0000313" key="5">
    <source>
        <dbReference type="Proteomes" id="UP001596432"/>
    </source>
</evidence>
<accession>A0ABD5Y7Y5</accession>
<dbReference type="Proteomes" id="UP001596432">
    <property type="component" value="Unassembled WGS sequence"/>
</dbReference>